<dbReference type="OrthoDB" id="514484at2"/>
<evidence type="ECO:0000313" key="1">
    <source>
        <dbReference type="EMBL" id="RUT08954.1"/>
    </source>
</evidence>
<sequence length="77" mass="9084">MSYIHLICQFWAHRFPFWGICQLQFDPKQKTLYFYCQTPAKRTTISKDADAIANLDIGIEQFVVVQQGYPDIVIQKR</sequence>
<dbReference type="RefSeq" id="WP_127079489.1">
    <property type="nucleotide sequence ID" value="NZ_RSCL01000002.1"/>
</dbReference>
<gene>
    <name evidence="1" type="ORF">DSM106972_010070</name>
</gene>
<evidence type="ECO:0000313" key="2">
    <source>
        <dbReference type="Proteomes" id="UP000271624"/>
    </source>
</evidence>
<proteinExistence type="predicted"/>
<dbReference type="Proteomes" id="UP000271624">
    <property type="component" value="Unassembled WGS sequence"/>
</dbReference>
<reference evidence="1" key="2">
    <citation type="journal article" date="2019" name="Genome Biol. Evol.">
        <title>Day and night: Metabolic profiles and evolutionary relationships of six axenic non-marine cyanobacteria.</title>
        <authorList>
            <person name="Will S.E."/>
            <person name="Henke P."/>
            <person name="Boedeker C."/>
            <person name="Huang S."/>
            <person name="Brinkmann H."/>
            <person name="Rohde M."/>
            <person name="Jarek M."/>
            <person name="Friedl T."/>
            <person name="Seufert S."/>
            <person name="Schumacher M."/>
            <person name="Overmann J."/>
            <person name="Neumann-Schaal M."/>
            <person name="Petersen J."/>
        </authorList>
    </citation>
    <scope>NUCLEOTIDE SEQUENCE [LARGE SCALE GENOMIC DNA]</scope>
    <source>
        <strain evidence="1">PCC 7102</strain>
    </source>
</reference>
<protein>
    <submittedName>
        <fullName evidence="1">Uncharacterized protein</fullName>
    </submittedName>
</protein>
<accession>A0A3S1AQY8</accession>
<reference evidence="1" key="1">
    <citation type="submission" date="2018-12" db="EMBL/GenBank/DDBJ databases">
        <authorList>
            <person name="Will S."/>
            <person name="Neumann-Schaal M."/>
            <person name="Henke P."/>
        </authorList>
    </citation>
    <scope>NUCLEOTIDE SEQUENCE</scope>
    <source>
        <strain evidence="1">PCC 7102</strain>
    </source>
</reference>
<dbReference type="AlphaFoldDB" id="A0A3S1AQY8"/>
<keyword evidence="2" id="KW-1185">Reference proteome</keyword>
<name>A0A3S1AQY8_9CYAN</name>
<comment type="caution">
    <text evidence="1">The sequence shown here is derived from an EMBL/GenBank/DDBJ whole genome shotgun (WGS) entry which is preliminary data.</text>
</comment>
<organism evidence="1 2">
    <name type="scientific">Dulcicalothrix desertica PCC 7102</name>
    <dbReference type="NCBI Taxonomy" id="232991"/>
    <lineage>
        <taxon>Bacteria</taxon>
        <taxon>Bacillati</taxon>
        <taxon>Cyanobacteriota</taxon>
        <taxon>Cyanophyceae</taxon>
        <taxon>Nostocales</taxon>
        <taxon>Calotrichaceae</taxon>
        <taxon>Dulcicalothrix</taxon>
    </lineage>
</organism>
<dbReference type="EMBL" id="RSCL01000002">
    <property type="protein sequence ID" value="RUT08954.1"/>
    <property type="molecule type" value="Genomic_DNA"/>
</dbReference>